<evidence type="ECO:0000256" key="6">
    <source>
        <dbReference type="SAM" id="Phobius"/>
    </source>
</evidence>
<feature type="transmembrane region" description="Helical" evidence="6">
    <location>
        <begin position="194"/>
        <end position="212"/>
    </location>
</feature>
<keyword evidence="8" id="KW-1185">Reference proteome</keyword>
<dbReference type="Proteomes" id="UP000503018">
    <property type="component" value="Chromosome"/>
</dbReference>
<evidence type="ECO:0000313" key="7">
    <source>
        <dbReference type="EMBL" id="QJQ32811.1"/>
    </source>
</evidence>
<comment type="subcellular location">
    <subcellularLocation>
        <location evidence="1">Membrane</location>
        <topology evidence="1">Multi-pass membrane protein</topology>
    </subcellularLocation>
</comment>
<organism evidence="7 8">
    <name type="scientific">Sphingomonas lacunae</name>
    <dbReference type="NCBI Taxonomy" id="2698828"/>
    <lineage>
        <taxon>Bacteria</taxon>
        <taxon>Pseudomonadati</taxon>
        <taxon>Pseudomonadota</taxon>
        <taxon>Alphaproteobacteria</taxon>
        <taxon>Sphingomonadales</taxon>
        <taxon>Sphingomonadaceae</taxon>
        <taxon>Sphingomonas</taxon>
    </lineage>
</organism>
<feature type="transmembrane region" description="Helical" evidence="6">
    <location>
        <begin position="169"/>
        <end position="188"/>
    </location>
</feature>
<evidence type="ECO:0000256" key="5">
    <source>
        <dbReference type="ARBA" id="ARBA00023136"/>
    </source>
</evidence>
<dbReference type="PANTHER" id="PTHR31885">
    <property type="entry name" value="GH04784P"/>
    <property type="match status" value="1"/>
</dbReference>
<comment type="similarity">
    <text evidence="2">Belongs to the TMEM86 family.</text>
</comment>
<dbReference type="KEGG" id="slan:GV829_10455"/>
<dbReference type="AlphaFoldDB" id="A0A6M4B0E4"/>
<name>A0A6M4B0E4_9SPHN</name>
<dbReference type="EMBL" id="CP053015">
    <property type="protein sequence ID" value="QJQ32811.1"/>
    <property type="molecule type" value="Genomic_DNA"/>
</dbReference>
<keyword evidence="5 6" id="KW-0472">Membrane</keyword>
<dbReference type="RefSeq" id="WP_169946444.1">
    <property type="nucleotide sequence ID" value="NZ_CP053015.1"/>
</dbReference>
<dbReference type="Pfam" id="PF07947">
    <property type="entry name" value="YhhN"/>
    <property type="match status" value="1"/>
</dbReference>
<gene>
    <name evidence="7" type="ORF">GV829_10455</name>
</gene>
<proteinExistence type="inferred from homology"/>
<keyword evidence="3 6" id="KW-0812">Transmembrane</keyword>
<keyword evidence="4 6" id="KW-1133">Transmembrane helix</keyword>
<sequence length="221" mass="23347">MQQTAVRIIWWAALAAGASYMLPVLAGWQGPAIIAWKGAGVTLLALWAALQARDANPEGEGWLIALVLAFGALGDVLLDAVGLTTGAAAFAVGHVIAIILYARNRRPALSPSQTLFGWLIAPLGVVITIALVHGQPDAMLAIAYAALVGSMAAFAWTSRFPRYRTGIGAVMFLVSDLVIFAGQTVWTGTIWPKLLIWPLYFGGQALIAWGVVKTLQAANRG</sequence>
<accession>A0A6M4B0E4</accession>
<feature type="transmembrane region" description="Helical" evidence="6">
    <location>
        <begin position="7"/>
        <end position="26"/>
    </location>
</feature>
<evidence type="ECO:0000256" key="2">
    <source>
        <dbReference type="ARBA" id="ARBA00007375"/>
    </source>
</evidence>
<reference evidence="7 8" key="1">
    <citation type="submission" date="2020-01" db="EMBL/GenBank/DDBJ databases">
        <title>Sphingomonas sp. strain CSW-10.</title>
        <authorList>
            <person name="Chen W.-M."/>
        </authorList>
    </citation>
    <scope>NUCLEOTIDE SEQUENCE [LARGE SCALE GENOMIC DNA]</scope>
    <source>
        <strain evidence="7 8">CSW-10</strain>
    </source>
</reference>
<protein>
    <submittedName>
        <fullName evidence="7">Lysoplasmalogenase</fullName>
    </submittedName>
</protein>
<evidence type="ECO:0000256" key="1">
    <source>
        <dbReference type="ARBA" id="ARBA00004141"/>
    </source>
</evidence>
<feature type="transmembrane region" description="Helical" evidence="6">
    <location>
        <begin position="84"/>
        <end position="102"/>
    </location>
</feature>
<dbReference type="PANTHER" id="PTHR31885:SF6">
    <property type="entry name" value="GH04784P"/>
    <property type="match status" value="1"/>
</dbReference>
<feature type="transmembrane region" description="Helical" evidence="6">
    <location>
        <begin position="138"/>
        <end position="157"/>
    </location>
</feature>
<evidence type="ECO:0000256" key="3">
    <source>
        <dbReference type="ARBA" id="ARBA00022692"/>
    </source>
</evidence>
<dbReference type="GO" id="GO:0016020">
    <property type="term" value="C:membrane"/>
    <property type="evidence" value="ECO:0007669"/>
    <property type="project" value="UniProtKB-SubCell"/>
</dbReference>
<feature type="transmembrane region" description="Helical" evidence="6">
    <location>
        <begin position="114"/>
        <end position="132"/>
    </location>
</feature>
<dbReference type="GO" id="GO:0016787">
    <property type="term" value="F:hydrolase activity"/>
    <property type="evidence" value="ECO:0007669"/>
    <property type="project" value="TreeGrafter"/>
</dbReference>
<dbReference type="InterPro" id="IPR012506">
    <property type="entry name" value="TMEM86B-like"/>
</dbReference>
<evidence type="ECO:0000256" key="4">
    <source>
        <dbReference type="ARBA" id="ARBA00022989"/>
    </source>
</evidence>
<evidence type="ECO:0000313" key="8">
    <source>
        <dbReference type="Proteomes" id="UP000503018"/>
    </source>
</evidence>